<evidence type="ECO:0000256" key="1">
    <source>
        <dbReference type="SAM" id="Phobius"/>
    </source>
</evidence>
<sequence length="67" mass="7842">MTPHLLRSESKGIAFDQNKIMLVSNLPVSTSFLFVIYTISRFYFLRHNIFLHVRPVSVRRSSCPLLF</sequence>
<keyword evidence="3" id="KW-1185">Reference proteome</keyword>
<gene>
    <name evidence="2" type="ORF">BO88DRAFT_223796</name>
</gene>
<name>A0A319AU89_ASPVC</name>
<dbReference type="Proteomes" id="UP000248405">
    <property type="component" value="Unassembled WGS sequence"/>
</dbReference>
<dbReference type="GeneID" id="37206621"/>
<evidence type="ECO:0000313" key="3">
    <source>
        <dbReference type="Proteomes" id="UP000248405"/>
    </source>
</evidence>
<keyword evidence="1" id="KW-1133">Transmembrane helix</keyword>
<proteinExistence type="predicted"/>
<dbReference type="OrthoDB" id="10566480at2759"/>
<dbReference type="EMBL" id="KZ821658">
    <property type="protein sequence ID" value="PYH63235.1"/>
    <property type="molecule type" value="Genomic_DNA"/>
</dbReference>
<keyword evidence="1" id="KW-0472">Membrane</keyword>
<dbReference type="AlphaFoldDB" id="A0A319AU89"/>
<evidence type="ECO:0000313" key="2">
    <source>
        <dbReference type="EMBL" id="PYH63235.1"/>
    </source>
</evidence>
<organism evidence="2 3">
    <name type="scientific">Aspergillus vadensis (strain CBS 113365 / IMI 142717 / IBT 24658)</name>
    <dbReference type="NCBI Taxonomy" id="1448311"/>
    <lineage>
        <taxon>Eukaryota</taxon>
        <taxon>Fungi</taxon>
        <taxon>Dikarya</taxon>
        <taxon>Ascomycota</taxon>
        <taxon>Pezizomycotina</taxon>
        <taxon>Eurotiomycetes</taxon>
        <taxon>Eurotiomycetidae</taxon>
        <taxon>Eurotiales</taxon>
        <taxon>Aspergillaceae</taxon>
        <taxon>Aspergillus</taxon>
        <taxon>Aspergillus subgen. Circumdati</taxon>
    </lineage>
</organism>
<accession>A0A319AU89</accession>
<feature type="transmembrane region" description="Helical" evidence="1">
    <location>
        <begin position="20"/>
        <end position="44"/>
    </location>
</feature>
<dbReference type="RefSeq" id="XP_025557029.1">
    <property type="nucleotide sequence ID" value="XM_025702029.1"/>
</dbReference>
<reference evidence="2" key="1">
    <citation type="submission" date="2016-12" db="EMBL/GenBank/DDBJ databases">
        <title>The genomes of Aspergillus section Nigri reveals drivers in fungal speciation.</title>
        <authorList>
            <consortium name="DOE Joint Genome Institute"/>
            <person name="Vesth T.C."/>
            <person name="Nybo J."/>
            <person name="Theobald S."/>
            <person name="Brandl J."/>
            <person name="Frisvad J.C."/>
            <person name="Nielsen K.F."/>
            <person name="Lyhne E.K."/>
            <person name="Kogle M.E."/>
            <person name="Kuo A."/>
            <person name="Riley R."/>
            <person name="Clum A."/>
            <person name="Nolan M."/>
            <person name="Lipzen A."/>
            <person name="Salamov A."/>
            <person name="Henrissat B."/>
            <person name="Wiebenga A."/>
            <person name="De Vries R.P."/>
            <person name="Grigoriev I.V."/>
            <person name="Mortensen U.H."/>
            <person name="Andersen M.R."/>
            <person name="Baker S.E."/>
        </authorList>
    </citation>
    <scope>NUCLEOTIDE SEQUENCE [LARGE SCALE GENOMIC DNA]</scope>
    <source>
        <strain evidence="2">CBS 113365</strain>
    </source>
</reference>
<keyword evidence="1" id="KW-0812">Transmembrane</keyword>
<protein>
    <submittedName>
        <fullName evidence="2">Uncharacterized protein</fullName>
    </submittedName>
</protein>